<evidence type="ECO:0000313" key="3">
    <source>
        <dbReference type="Proteomes" id="UP000704611"/>
    </source>
</evidence>
<accession>A0ABS6MG36</accession>
<comment type="caution">
    <text evidence="2">The sequence shown here is derived from an EMBL/GenBank/DDBJ whole genome shotgun (WGS) entry which is preliminary data.</text>
</comment>
<dbReference type="RefSeq" id="WP_217666481.1">
    <property type="nucleotide sequence ID" value="NZ_JAHRID010000001.1"/>
</dbReference>
<reference evidence="2 3" key="1">
    <citation type="submission" date="2021-06" db="EMBL/GenBank/DDBJ databases">
        <title>Rheinheimera indica sp. nov., isolated from deep-sea sediment.</title>
        <authorList>
            <person name="Wang Z."/>
            <person name="Zhang X.-Y."/>
        </authorList>
    </citation>
    <scope>NUCLEOTIDE SEQUENCE [LARGE SCALE GENOMIC DNA]</scope>
    <source>
        <strain evidence="2 3">SM2107</strain>
    </source>
</reference>
<dbReference type="Pfam" id="PF07696">
    <property type="entry name" value="7TMR-DISMED2"/>
    <property type="match status" value="1"/>
</dbReference>
<evidence type="ECO:0000259" key="1">
    <source>
        <dbReference type="Pfam" id="PF07696"/>
    </source>
</evidence>
<sequence>MALIFAQTVLSWQKQLKRSPFRLVPSYWMLTILLLTVVSALFSGSGNAIDISEYKDGTPGKYIRYFQEDEQRLSLEQAQTVFASQTVKQASSNSLSLGIGTAPVWMKFRVTNPQPTGAEYRLAIETPWQEITEKKITNSQG</sequence>
<proteinExistence type="predicted"/>
<evidence type="ECO:0000313" key="2">
    <source>
        <dbReference type="EMBL" id="MBV2127620.1"/>
    </source>
</evidence>
<dbReference type="InterPro" id="IPR011622">
    <property type="entry name" value="7TMR_DISM_rcpt_extracell_dom2"/>
</dbReference>
<feature type="domain" description="7TM-DISM receptor extracellular" evidence="1">
    <location>
        <begin position="60"/>
        <end position="129"/>
    </location>
</feature>
<name>A0ABS6MG36_9GAMM</name>
<gene>
    <name evidence="2" type="ORF">KQY15_00730</name>
</gene>
<dbReference type="EMBL" id="JAHRID010000001">
    <property type="protein sequence ID" value="MBV2127620.1"/>
    <property type="molecule type" value="Genomic_DNA"/>
</dbReference>
<keyword evidence="3" id="KW-1185">Reference proteome</keyword>
<organism evidence="2 3">
    <name type="scientific">Arsukibacterium indicum</name>
    <dbReference type="NCBI Taxonomy" id="2848612"/>
    <lineage>
        <taxon>Bacteria</taxon>
        <taxon>Pseudomonadati</taxon>
        <taxon>Pseudomonadota</taxon>
        <taxon>Gammaproteobacteria</taxon>
        <taxon>Chromatiales</taxon>
        <taxon>Chromatiaceae</taxon>
        <taxon>Arsukibacterium</taxon>
    </lineage>
</organism>
<protein>
    <recommendedName>
        <fullName evidence="1">7TM-DISM receptor extracellular domain-containing protein</fullName>
    </recommendedName>
</protein>
<dbReference type="Proteomes" id="UP000704611">
    <property type="component" value="Unassembled WGS sequence"/>
</dbReference>